<dbReference type="PANTHER" id="PTHR43537">
    <property type="entry name" value="TRANSCRIPTIONAL REGULATOR, GNTR FAMILY"/>
    <property type="match status" value="1"/>
</dbReference>
<name>A0ABS2RAZ1_9BACI</name>
<gene>
    <name evidence="5" type="ORF">JOC94_003855</name>
</gene>
<evidence type="ECO:0000256" key="1">
    <source>
        <dbReference type="ARBA" id="ARBA00023015"/>
    </source>
</evidence>
<evidence type="ECO:0000256" key="3">
    <source>
        <dbReference type="ARBA" id="ARBA00023163"/>
    </source>
</evidence>
<dbReference type="SUPFAM" id="SSF48008">
    <property type="entry name" value="GntR ligand-binding domain-like"/>
    <property type="match status" value="1"/>
</dbReference>
<evidence type="ECO:0000259" key="4">
    <source>
        <dbReference type="PROSITE" id="PS50949"/>
    </source>
</evidence>
<dbReference type="Pfam" id="PF00392">
    <property type="entry name" value="GntR"/>
    <property type="match status" value="1"/>
</dbReference>
<dbReference type="InterPro" id="IPR036388">
    <property type="entry name" value="WH-like_DNA-bd_sf"/>
</dbReference>
<keyword evidence="2 5" id="KW-0238">DNA-binding</keyword>
<dbReference type="EMBL" id="JAFBFH010000033">
    <property type="protein sequence ID" value="MBM7716831.1"/>
    <property type="molecule type" value="Genomic_DNA"/>
</dbReference>
<dbReference type="RefSeq" id="WP_077112032.1">
    <property type="nucleotide sequence ID" value="NZ_JAFBFH010000033.1"/>
</dbReference>
<dbReference type="GO" id="GO:0003677">
    <property type="term" value="F:DNA binding"/>
    <property type="evidence" value="ECO:0007669"/>
    <property type="project" value="UniProtKB-KW"/>
</dbReference>
<proteinExistence type="predicted"/>
<dbReference type="PROSITE" id="PS50949">
    <property type="entry name" value="HTH_GNTR"/>
    <property type="match status" value="1"/>
</dbReference>
<evidence type="ECO:0000313" key="5">
    <source>
        <dbReference type="EMBL" id="MBM7716831.1"/>
    </source>
</evidence>
<dbReference type="Pfam" id="PF07729">
    <property type="entry name" value="FCD"/>
    <property type="match status" value="1"/>
</dbReference>
<reference evidence="5 6" key="1">
    <citation type="submission" date="2021-01" db="EMBL/GenBank/DDBJ databases">
        <title>Genomic Encyclopedia of Type Strains, Phase IV (KMG-IV): sequencing the most valuable type-strain genomes for metagenomic binning, comparative biology and taxonomic classification.</title>
        <authorList>
            <person name="Goeker M."/>
        </authorList>
    </citation>
    <scope>NUCLEOTIDE SEQUENCE [LARGE SCALE GENOMIC DNA]</scope>
    <source>
        <strain evidence="5 6">DSM 105453</strain>
    </source>
</reference>
<feature type="domain" description="HTH gntR-type" evidence="4">
    <location>
        <begin position="9"/>
        <end position="76"/>
    </location>
</feature>
<sequence>MEMSFINPKSLKAQSYHVIKEAIIKGVLTDHEVLTENKAKELFGISRTPFREAIQRLEAEEWLISIPYKGTYVSPLTMKDVDDILEVRLIFETAMAKKVAETITSEQIEQLQNIINKMESVSTKQSDYEFTLIDQEFHKTINHFGNNKKMVSISDQVYDLMRRIAMKVLKSPIRRTEVIDEHLKVLEGLQTNHVEKTLAHHYDRVRFEAQKYFSTL</sequence>
<dbReference type="Proteomes" id="UP000823485">
    <property type="component" value="Unassembled WGS sequence"/>
</dbReference>
<keyword evidence="6" id="KW-1185">Reference proteome</keyword>
<evidence type="ECO:0000256" key="2">
    <source>
        <dbReference type="ARBA" id="ARBA00023125"/>
    </source>
</evidence>
<dbReference type="InterPro" id="IPR011711">
    <property type="entry name" value="GntR_C"/>
</dbReference>
<dbReference type="CDD" id="cd07377">
    <property type="entry name" value="WHTH_GntR"/>
    <property type="match status" value="1"/>
</dbReference>
<dbReference type="InterPro" id="IPR000524">
    <property type="entry name" value="Tscrpt_reg_HTH_GntR"/>
</dbReference>
<dbReference type="SMART" id="SM00345">
    <property type="entry name" value="HTH_GNTR"/>
    <property type="match status" value="1"/>
</dbReference>
<dbReference type="InterPro" id="IPR008920">
    <property type="entry name" value="TF_FadR/GntR_C"/>
</dbReference>
<dbReference type="Gene3D" id="1.10.10.10">
    <property type="entry name" value="Winged helix-like DNA-binding domain superfamily/Winged helix DNA-binding domain"/>
    <property type="match status" value="1"/>
</dbReference>
<keyword evidence="1" id="KW-0805">Transcription regulation</keyword>
<dbReference type="PANTHER" id="PTHR43537:SF24">
    <property type="entry name" value="GLUCONATE OPERON TRANSCRIPTIONAL REPRESSOR"/>
    <property type="match status" value="1"/>
</dbReference>
<organism evidence="5 6">
    <name type="scientific">Siminovitchia thermophila</name>
    <dbReference type="NCBI Taxonomy" id="1245522"/>
    <lineage>
        <taxon>Bacteria</taxon>
        <taxon>Bacillati</taxon>
        <taxon>Bacillota</taxon>
        <taxon>Bacilli</taxon>
        <taxon>Bacillales</taxon>
        <taxon>Bacillaceae</taxon>
        <taxon>Siminovitchia</taxon>
    </lineage>
</organism>
<keyword evidence="3" id="KW-0804">Transcription</keyword>
<comment type="caution">
    <text evidence="5">The sequence shown here is derived from an EMBL/GenBank/DDBJ whole genome shotgun (WGS) entry which is preliminary data.</text>
</comment>
<dbReference type="SUPFAM" id="SSF46785">
    <property type="entry name" value="Winged helix' DNA-binding domain"/>
    <property type="match status" value="1"/>
</dbReference>
<dbReference type="Gene3D" id="1.20.120.530">
    <property type="entry name" value="GntR ligand-binding domain-like"/>
    <property type="match status" value="1"/>
</dbReference>
<dbReference type="InterPro" id="IPR036390">
    <property type="entry name" value="WH_DNA-bd_sf"/>
</dbReference>
<evidence type="ECO:0000313" key="6">
    <source>
        <dbReference type="Proteomes" id="UP000823485"/>
    </source>
</evidence>
<protein>
    <submittedName>
        <fullName evidence="5">DNA-binding GntR family transcriptional regulator</fullName>
    </submittedName>
</protein>
<accession>A0ABS2RAZ1</accession>
<dbReference type="SMART" id="SM00895">
    <property type="entry name" value="FCD"/>
    <property type="match status" value="1"/>
</dbReference>